<evidence type="ECO:0000313" key="1">
    <source>
        <dbReference type="EMBL" id="SVE48094.1"/>
    </source>
</evidence>
<dbReference type="AlphaFoldDB" id="A0A383DUU7"/>
<gene>
    <name evidence="1" type="ORF">METZ01_LOCUS500948</name>
</gene>
<dbReference type="Gene3D" id="1.25.40.10">
    <property type="entry name" value="Tetratricopeptide repeat domain"/>
    <property type="match status" value="1"/>
</dbReference>
<reference evidence="1" key="1">
    <citation type="submission" date="2018-05" db="EMBL/GenBank/DDBJ databases">
        <authorList>
            <person name="Lanie J.A."/>
            <person name="Ng W.-L."/>
            <person name="Kazmierczak K.M."/>
            <person name="Andrzejewski T.M."/>
            <person name="Davidsen T.M."/>
            <person name="Wayne K.J."/>
            <person name="Tettelin H."/>
            <person name="Glass J.I."/>
            <person name="Rusch D."/>
            <person name="Podicherti R."/>
            <person name="Tsui H.-C.T."/>
            <person name="Winkler M.E."/>
        </authorList>
    </citation>
    <scope>NUCLEOTIDE SEQUENCE</scope>
</reference>
<protein>
    <submittedName>
        <fullName evidence="1">Uncharacterized protein</fullName>
    </submittedName>
</protein>
<organism evidence="1">
    <name type="scientific">marine metagenome</name>
    <dbReference type="NCBI Taxonomy" id="408172"/>
    <lineage>
        <taxon>unclassified sequences</taxon>
        <taxon>metagenomes</taxon>
        <taxon>ecological metagenomes</taxon>
    </lineage>
</organism>
<accession>A0A383DUU7</accession>
<name>A0A383DUU7_9ZZZZ</name>
<dbReference type="SUPFAM" id="SSF48452">
    <property type="entry name" value="TPR-like"/>
    <property type="match status" value="1"/>
</dbReference>
<sequence>MKKFFLLIKIIVVYLFLISNGISKESIYYSEGIKFFQKKEFDKSKILFEKDIVFNPKSEKSYLFLAKIFSRKNNDDEQEINLNSVLLLNPQNDEAIYMLTLLKIKQSDYNQAKKLIDKFSLVCKSFCSKKNEIQEKFKKLTPENAKDNN</sequence>
<dbReference type="InterPro" id="IPR011990">
    <property type="entry name" value="TPR-like_helical_dom_sf"/>
</dbReference>
<dbReference type="EMBL" id="UINC01220258">
    <property type="protein sequence ID" value="SVE48094.1"/>
    <property type="molecule type" value="Genomic_DNA"/>
</dbReference>
<proteinExistence type="predicted"/>